<dbReference type="Proteomes" id="UP000535890">
    <property type="component" value="Unassembled WGS sequence"/>
</dbReference>
<dbReference type="AlphaFoldDB" id="A0A7Y9DX95"/>
<protein>
    <submittedName>
        <fullName evidence="2">Uncharacterized protein</fullName>
    </submittedName>
</protein>
<sequence>MRAVLRALSCPDEPSAVSTGGGAPPEVVPAHGSDGRAATAAALYATADALVQADVAEVAEAVYDLAVDLDVVVTALGPAWFRAEPADRPLLVLRRLVRRSIDPEAPDLVVPRGPVVGTRHDPEVPGGRTQPST</sequence>
<gene>
    <name evidence="2" type="ORF">BJ983_003227</name>
</gene>
<proteinExistence type="predicted"/>
<comment type="caution">
    <text evidence="2">The sequence shown here is derived from an EMBL/GenBank/DDBJ whole genome shotgun (WGS) entry which is preliminary data.</text>
</comment>
<organism evidence="2 3">
    <name type="scientific">Actinomycetospora corticicola</name>
    <dbReference type="NCBI Taxonomy" id="663602"/>
    <lineage>
        <taxon>Bacteria</taxon>
        <taxon>Bacillati</taxon>
        <taxon>Actinomycetota</taxon>
        <taxon>Actinomycetes</taxon>
        <taxon>Pseudonocardiales</taxon>
        <taxon>Pseudonocardiaceae</taxon>
        <taxon>Actinomycetospora</taxon>
    </lineage>
</organism>
<evidence type="ECO:0000313" key="3">
    <source>
        <dbReference type="Proteomes" id="UP000535890"/>
    </source>
</evidence>
<dbReference type="EMBL" id="JACCBN010000001">
    <property type="protein sequence ID" value="NYD37125.1"/>
    <property type="molecule type" value="Genomic_DNA"/>
</dbReference>
<evidence type="ECO:0000313" key="2">
    <source>
        <dbReference type="EMBL" id="NYD37125.1"/>
    </source>
</evidence>
<dbReference type="RefSeq" id="WP_179794709.1">
    <property type="nucleotide sequence ID" value="NZ_BAABHP010000014.1"/>
</dbReference>
<reference evidence="2 3" key="1">
    <citation type="submission" date="2020-07" db="EMBL/GenBank/DDBJ databases">
        <title>Sequencing the genomes of 1000 actinobacteria strains.</title>
        <authorList>
            <person name="Klenk H.-P."/>
        </authorList>
    </citation>
    <scope>NUCLEOTIDE SEQUENCE [LARGE SCALE GENOMIC DNA]</scope>
    <source>
        <strain evidence="2 3">DSM 45772</strain>
    </source>
</reference>
<name>A0A7Y9DX95_9PSEU</name>
<feature type="region of interest" description="Disordered" evidence="1">
    <location>
        <begin position="105"/>
        <end position="133"/>
    </location>
</feature>
<evidence type="ECO:0000256" key="1">
    <source>
        <dbReference type="SAM" id="MobiDB-lite"/>
    </source>
</evidence>
<keyword evidence="3" id="KW-1185">Reference proteome</keyword>
<accession>A0A7Y9DX95</accession>